<dbReference type="SUPFAM" id="SSF51905">
    <property type="entry name" value="FAD/NAD(P)-binding domain"/>
    <property type="match status" value="1"/>
</dbReference>
<evidence type="ECO:0000256" key="1">
    <source>
        <dbReference type="ARBA" id="ARBA00007992"/>
    </source>
</evidence>
<feature type="region of interest" description="Disordered" evidence="6">
    <location>
        <begin position="276"/>
        <end position="295"/>
    </location>
</feature>
<evidence type="ECO:0000313" key="8">
    <source>
        <dbReference type="EMBL" id="OAQ25056.1"/>
    </source>
</evidence>
<feature type="domain" description="FAD-binding" evidence="7">
    <location>
        <begin position="322"/>
        <end position="443"/>
    </location>
</feature>
<dbReference type="STRING" id="1314771.A0A197JKM1"/>
<keyword evidence="9" id="KW-1185">Reference proteome</keyword>
<protein>
    <submittedName>
        <fullName evidence="8">FAD/NAD(P)-binding domain-containing protein</fullName>
    </submittedName>
</protein>
<evidence type="ECO:0000256" key="4">
    <source>
        <dbReference type="ARBA" id="ARBA00023002"/>
    </source>
</evidence>
<reference evidence="8 9" key="1">
    <citation type="submission" date="2016-05" db="EMBL/GenBank/DDBJ databases">
        <title>Genome sequencing reveals origins of a unique bacterial endosymbiosis in the earliest lineages of terrestrial Fungi.</title>
        <authorList>
            <consortium name="DOE Joint Genome Institute"/>
            <person name="Uehling J."/>
            <person name="Gryganskyi A."/>
            <person name="Hameed K."/>
            <person name="Tschaplinski T."/>
            <person name="Misztal P."/>
            <person name="Wu S."/>
            <person name="Desiro A."/>
            <person name="Vande Pol N."/>
            <person name="Du Z.-Y."/>
            <person name="Zienkiewicz A."/>
            <person name="Zienkiewicz K."/>
            <person name="Morin E."/>
            <person name="Tisserant E."/>
            <person name="Splivallo R."/>
            <person name="Hainaut M."/>
            <person name="Henrissat B."/>
            <person name="Ohm R."/>
            <person name="Kuo A."/>
            <person name="Yan J."/>
            <person name="Lipzen A."/>
            <person name="Nolan M."/>
            <person name="Labutti K."/>
            <person name="Barry K."/>
            <person name="Goldstein A."/>
            <person name="Labbe J."/>
            <person name="Schadt C."/>
            <person name="Tuskan G."/>
            <person name="Grigoriev I."/>
            <person name="Martin F."/>
            <person name="Vilgalys R."/>
            <person name="Bonito G."/>
        </authorList>
    </citation>
    <scope>NUCLEOTIDE SEQUENCE [LARGE SCALE GENOMIC DNA]</scope>
    <source>
        <strain evidence="8 9">AG-77</strain>
    </source>
</reference>
<keyword evidence="4" id="KW-0560">Oxidoreductase</keyword>
<keyword evidence="3" id="KW-0274">FAD</keyword>
<dbReference type="AlphaFoldDB" id="A0A197JKM1"/>
<dbReference type="OrthoDB" id="655030at2759"/>
<gene>
    <name evidence="8" type="ORF">K457DRAFT_23627</name>
</gene>
<sequence length="610" mass="66439">MTFEIYGPDPTVLDKSGRKPHVLIIGAGLAGIMLQKAGIPFDIFEKSPEAGAVGSALFLAPQVCPILQDLGILDQYLDNSNPCTSIHFFNQDRQPDFQLDFQLYNDLTGCEGRIIPHATLHALLLSQIPSSRIHTSKRLLWFTQGENGVQVRFSDSKTFDGDILVGADGPTSAVRQCLYESLRKRNKLARKDRGAVREGRESGMAVDGSGSGRRSVCLVGQTEPLDRRAVLLSKASEGVKEEGKEEECRFYNTRSNDQPYSWNTMTCKDGSISWSITQHSPPSSPPCTSTSTTPSSTSFPSLLSNLDWSSDGVAVESIITQIRAFPIPCPFQTNTDASSSNSNTSSSHDNDRTKVTLGDLIDKTSRDKMAKVVVEERMFDTWYYCRTILIGDACHKLNPAGNQGAHLSLLDAHTLSHHISTLTTTQRKHLTPAFKAYKSIRLPPTQRAWLLSRALAKLGGGGGSGGGGGVGGKVLRKLPPWAWRKVFERLIASPGDRKGVARDGSSNRILKASSGSTASLGDEKDDDEDDEKVVQEAVAAVRSVSLEDDDQDEDDLEGGDDDDDENDDGDYDEDRDRRSATSSIGQQQTPTLAVSPVNPTTIVHKQTLQK</sequence>
<dbReference type="Proteomes" id="UP000078512">
    <property type="component" value="Unassembled WGS sequence"/>
</dbReference>
<comment type="similarity">
    <text evidence="1">Belongs to the paxM FAD-dependent monooxygenase family.</text>
</comment>
<feature type="compositionally biased region" description="Basic and acidic residues" evidence="6">
    <location>
        <begin position="191"/>
        <end position="201"/>
    </location>
</feature>
<dbReference type="InterPro" id="IPR050493">
    <property type="entry name" value="FAD-dep_Monooxygenase_BioMet"/>
</dbReference>
<name>A0A197JKM1_9FUNG</name>
<keyword evidence="2" id="KW-0285">Flavoprotein</keyword>
<evidence type="ECO:0000313" key="9">
    <source>
        <dbReference type="Proteomes" id="UP000078512"/>
    </source>
</evidence>
<feature type="domain" description="FAD-binding" evidence="7">
    <location>
        <begin position="21"/>
        <end position="184"/>
    </location>
</feature>
<dbReference type="Gene3D" id="3.50.50.60">
    <property type="entry name" value="FAD/NAD(P)-binding domain"/>
    <property type="match status" value="2"/>
</dbReference>
<dbReference type="GO" id="GO:0004497">
    <property type="term" value="F:monooxygenase activity"/>
    <property type="evidence" value="ECO:0007669"/>
    <property type="project" value="UniProtKB-KW"/>
</dbReference>
<evidence type="ECO:0000256" key="5">
    <source>
        <dbReference type="ARBA" id="ARBA00023033"/>
    </source>
</evidence>
<feature type="compositionally biased region" description="Polar residues" evidence="6">
    <location>
        <begin position="504"/>
        <end position="519"/>
    </location>
</feature>
<feature type="compositionally biased region" description="Polar residues" evidence="6">
    <location>
        <begin position="580"/>
        <end position="610"/>
    </location>
</feature>
<feature type="region of interest" description="Disordered" evidence="6">
    <location>
        <begin position="496"/>
        <end position="610"/>
    </location>
</feature>
<dbReference type="PANTHER" id="PTHR13789">
    <property type="entry name" value="MONOOXYGENASE"/>
    <property type="match status" value="1"/>
</dbReference>
<evidence type="ECO:0000259" key="7">
    <source>
        <dbReference type="Pfam" id="PF01494"/>
    </source>
</evidence>
<evidence type="ECO:0000256" key="6">
    <source>
        <dbReference type="SAM" id="MobiDB-lite"/>
    </source>
</evidence>
<dbReference type="InterPro" id="IPR036188">
    <property type="entry name" value="FAD/NAD-bd_sf"/>
</dbReference>
<proteinExistence type="inferred from homology"/>
<dbReference type="InterPro" id="IPR002938">
    <property type="entry name" value="FAD-bd"/>
</dbReference>
<feature type="region of interest" description="Disordered" evidence="6">
    <location>
        <begin position="191"/>
        <end position="211"/>
    </location>
</feature>
<organism evidence="8 9">
    <name type="scientific">Linnemannia elongata AG-77</name>
    <dbReference type="NCBI Taxonomy" id="1314771"/>
    <lineage>
        <taxon>Eukaryota</taxon>
        <taxon>Fungi</taxon>
        <taxon>Fungi incertae sedis</taxon>
        <taxon>Mucoromycota</taxon>
        <taxon>Mortierellomycotina</taxon>
        <taxon>Mortierellomycetes</taxon>
        <taxon>Mortierellales</taxon>
        <taxon>Mortierellaceae</taxon>
        <taxon>Linnemannia</taxon>
    </lineage>
</organism>
<evidence type="ECO:0000256" key="2">
    <source>
        <dbReference type="ARBA" id="ARBA00022630"/>
    </source>
</evidence>
<feature type="compositionally biased region" description="Acidic residues" evidence="6">
    <location>
        <begin position="546"/>
        <end position="573"/>
    </location>
</feature>
<dbReference type="PRINTS" id="PR00420">
    <property type="entry name" value="RNGMNOXGNASE"/>
</dbReference>
<accession>A0A197JKM1</accession>
<keyword evidence="5" id="KW-0503">Monooxygenase</keyword>
<evidence type="ECO:0000256" key="3">
    <source>
        <dbReference type="ARBA" id="ARBA00022827"/>
    </source>
</evidence>
<dbReference type="EMBL" id="KV442084">
    <property type="protein sequence ID" value="OAQ25056.1"/>
    <property type="molecule type" value="Genomic_DNA"/>
</dbReference>
<feature type="compositionally biased region" description="Low complexity" evidence="6">
    <location>
        <begin position="286"/>
        <end position="295"/>
    </location>
</feature>
<dbReference type="PANTHER" id="PTHR13789:SF309">
    <property type="entry name" value="PUTATIVE (AFU_ORTHOLOGUE AFUA_6G14510)-RELATED"/>
    <property type="match status" value="1"/>
</dbReference>
<dbReference type="Pfam" id="PF01494">
    <property type="entry name" value="FAD_binding_3"/>
    <property type="match status" value="2"/>
</dbReference>
<dbReference type="GO" id="GO:0071949">
    <property type="term" value="F:FAD binding"/>
    <property type="evidence" value="ECO:0007669"/>
    <property type="project" value="InterPro"/>
</dbReference>